<dbReference type="InterPro" id="IPR005107">
    <property type="entry name" value="CO_DH_flav_C"/>
</dbReference>
<dbReference type="PANTHER" id="PTHR42659">
    <property type="entry name" value="XANTHINE DEHYDROGENASE SUBUNIT C-RELATED"/>
    <property type="match status" value="1"/>
</dbReference>
<keyword evidence="3" id="KW-0560">Oxidoreductase</keyword>
<dbReference type="GO" id="GO:0016491">
    <property type="term" value="F:oxidoreductase activity"/>
    <property type="evidence" value="ECO:0007669"/>
    <property type="project" value="UniProtKB-KW"/>
</dbReference>
<keyword evidence="1" id="KW-0285">Flavoprotein</keyword>
<dbReference type="InterPro" id="IPR002346">
    <property type="entry name" value="Mopterin_DH_FAD-bd"/>
</dbReference>
<dbReference type="SUPFAM" id="SSF56176">
    <property type="entry name" value="FAD-binding/transporter-associated domain-like"/>
    <property type="match status" value="1"/>
</dbReference>
<dbReference type="SMART" id="SM01092">
    <property type="entry name" value="CO_deh_flav_C"/>
    <property type="match status" value="1"/>
</dbReference>
<dbReference type="InterPro" id="IPR036318">
    <property type="entry name" value="FAD-bd_PCMH-like_sf"/>
</dbReference>
<protein>
    <submittedName>
        <fullName evidence="5">CO or xanthine dehydrogenase, FAD-binding subunit</fullName>
    </submittedName>
</protein>
<evidence type="ECO:0000259" key="4">
    <source>
        <dbReference type="PROSITE" id="PS51387"/>
    </source>
</evidence>
<feature type="domain" description="FAD-binding PCMH-type" evidence="4">
    <location>
        <begin position="1"/>
        <end position="168"/>
    </location>
</feature>
<evidence type="ECO:0000256" key="3">
    <source>
        <dbReference type="ARBA" id="ARBA00023002"/>
    </source>
</evidence>
<dbReference type="PANTHER" id="PTHR42659:SF2">
    <property type="entry name" value="XANTHINE DEHYDROGENASE SUBUNIT C-RELATED"/>
    <property type="match status" value="1"/>
</dbReference>
<dbReference type="Gene3D" id="3.30.390.50">
    <property type="entry name" value="CO dehydrogenase flavoprotein, C-terminal domain"/>
    <property type="match status" value="1"/>
</dbReference>
<dbReference type="InterPro" id="IPR016167">
    <property type="entry name" value="FAD-bd_PCMH_sub1"/>
</dbReference>
<dbReference type="SUPFAM" id="SSF55447">
    <property type="entry name" value="CO dehydrogenase flavoprotein C-terminal domain-like"/>
    <property type="match status" value="1"/>
</dbReference>
<proteinExistence type="predicted"/>
<dbReference type="RefSeq" id="WP_093036163.1">
    <property type="nucleotide sequence ID" value="NZ_FMZV01000018.1"/>
</dbReference>
<evidence type="ECO:0000256" key="1">
    <source>
        <dbReference type="ARBA" id="ARBA00022630"/>
    </source>
</evidence>
<dbReference type="EMBL" id="FMZV01000018">
    <property type="protein sequence ID" value="SDE38110.1"/>
    <property type="molecule type" value="Genomic_DNA"/>
</dbReference>
<reference evidence="6" key="1">
    <citation type="submission" date="2016-10" db="EMBL/GenBank/DDBJ databases">
        <authorList>
            <person name="Varghese N."/>
            <person name="Submissions S."/>
        </authorList>
    </citation>
    <scope>NUCLEOTIDE SEQUENCE [LARGE SCALE GENOMIC DNA]</scope>
    <source>
        <strain evidence="6">CGMCC 1.9108</strain>
    </source>
</reference>
<sequence length="275" mass="28505">MHYHAPETLDDALGHLTAGNVTIVAGGTDVYPARGAAPLKRDLLDITRIGALHGITRGPGGWRIGAATTWTRIARADLPAAFAGLQAAAREVGSIQIQNAGTIAGNLCNASPAADGVPPLLTLDAQVELASIKGRRTLPLSEFLTGVRRTALQPAEMVTAILLPDPPAHATGAFDKLGSRRYLVISIAMVAVVIGRDASGHIDHARVAVGSCSPVAQRLTGLENDLIGQRPGDIRVTPAHLTPLSPIDDVRGSAGYRLDAVAEQIARAIRAAGGH</sequence>
<organism evidence="5 6">
    <name type="scientific">Ruegeria marina</name>
    <dbReference type="NCBI Taxonomy" id="639004"/>
    <lineage>
        <taxon>Bacteria</taxon>
        <taxon>Pseudomonadati</taxon>
        <taxon>Pseudomonadota</taxon>
        <taxon>Alphaproteobacteria</taxon>
        <taxon>Rhodobacterales</taxon>
        <taxon>Roseobacteraceae</taxon>
        <taxon>Ruegeria</taxon>
    </lineage>
</organism>
<name>A0A1G7CHA2_9RHOB</name>
<keyword evidence="2" id="KW-0274">FAD</keyword>
<dbReference type="Pfam" id="PF00941">
    <property type="entry name" value="FAD_binding_5"/>
    <property type="match status" value="1"/>
</dbReference>
<dbReference type="PROSITE" id="PS51387">
    <property type="entry name" value="FAD_PCMH"/>
    <property type="match status" value="1"/>
</dbReference>
<dbReference type="Proteomes" id="UP000199628">
    <property type="component" value="Unassembled WGS sequence"/>
</dbReference>
<dbReference type="GO" id="GO:0071949">
    <property type="term" value="F:FAD binding"/>
    <property type="evidence" value="ECO:0007669"/>
    <property type="project" value="InterPro"/>
</dbReference>
<dbReference type="AlphaFoldDB" id="A0A1G7CHA2"/>
<keyword evidence="6" id="KW-1185">Reference proteome</keyword>
<dbReference type="InterPro" id="IPR016169">
    <property type="entry name" value="FAD-bd_PCMH_sub2"/>
</dbReference>
<dbReference type="OrthoDB" id="9814706at2"/>
<accession>A0A1G7CHA2</accession>
<gene>
    <name evidence="5" type="ORF">SAMN04488239_11828</name>
</gene>
<dbReference type="InterPro" id="IPR036683">
    <property type="entry name" value="CO_DH_flav_C_dom_sf"/>
</dbReference>
<dbReference type="Gene3D" id="3.30.43.10">
    <property type="entry name" value="Uridine Diphospho-n-acetylenolpyruvylglucosamine Reductase, domain 2"/>
    <property type="match status" value="1"/>
</dbReference>
<evidence type="ECO:0000313" key="5">
    <source>
        <dbReference type="EMBL" id="SDE38110.1"/>
    </source>
</evidence>
<evidence type="ECO:0000256" key="2">
    <source>
        <dbReference type="ARBA" id="ARBA00022827"/>
    </source>
</evidence>
<dbReference type="InterPro" id="IPR051312">
    <property type="entry name" value="Diverse_Substr_Oxidored"/>
</dbReference>
<dbReference type="Gene3D" id="3.30.465.10">
    <property type="match status" value="1"/>
</dbReference>
<dbReference type="STRING" id="639004.SAMN04488239_11828"/>
<dbReference type="InterPro" id="IPR016166">
    <property type="entry name" value="FAD-bd_PCMH"/>
</dbReference>
<dbReference type="Pfam" id="PF03450">
    <property type="entry name" value="CO_deh_flav_C"/>
    <property type="match status" value="1"/>
</dbReference>
<evidence type="ECO:0000313" key="6">
    <source>
        <dbReference type="Proteomes" id="UP000199628"/>
    </source>
</evidence>